<accession>A0A5N5P6H6</accession>
<protein>
    <recommendedName>
        <fullName evidence="1">Isopenicillin N synthase-like Fe(2+) 2OG dioxygenase domain-containing protein</fullName>
    </recommendedName>
</protein>
<feature type="domain" description="Isopenicillin N synthase-like Fe(2+) 2OG dioxygenase" evidence="1">
    <location>
        <begin position="87"/>
        <end position="116"/>
    </location>
</feature>
<evidence type="ECO:0000259" key="1">
    <source>
        <dbReference type="Pfam" id="PF03171"/>
    </source>
</evidence>
<name>A0A5N5P6H6_9ROSI</name>
<reference evidence="3" key="1">
    <citation type="journal article" date="2019" name="Gigascience">
        <title>De novo genome assembly of the endangered Acer yangbiense, a plant species with extremely small populations endemic to Yunnan Province, China.</title>
        <authorList>
            <person name="Yang J."/>
            <person name="Wariss H.M."/>
            <person name="Tao L."/>
            <person name="Zhang R."/>
            <person name="Yun Q."/>
            <person name="Hollingsworth P."/>
            <person name="Dao Z."/>
            <person name="Luo G."/>
            <person name="Guo H."/>
            <person name="Ma Y."/>
            <person name="Sun W."/>
        </authorList>
    </citation>
    <scope>NUCLEOTIDE SEQUENCE [LARGE SCALE GENOMIC DNA]</scope>
    <source>
        <strain evidence="3">cv. br00</strain>
    </source>
</reference>
<sequence length="173" mass="19489">MLVKAWTMKIERWGFSEGCWCGYIGAVYRRRSKENERAMTYTLTGQIACFLTKTQKIEGSRNICKRINQHTKFSQLCREVLEDHTAKMKILSIILQDDVEGLQVFIDGRWFTVPTISDVHNTHGLSNGGPGKTLDQCNGTNVGASPLTLSRNCLLSIHAQADSDKWNVQEPSP</sequence>
<dbReference type="Pfam" id="PF03171">
    <property type="entry name" value="2OG-FeII_Oxy"/>
    <property type="match status" value="1"/>
</dbReference>
<evidence type="ECO:0000313" key="2">
    <source>
        <dbReference type="EMBL" id="KAB5574351.1"/>
    </source>
</evidence>
<organism evidence="2 3">
    <name type="scientific">Salix brachista</name>
    <dbReference type="NCBI Taxonomy" id="2182728"/>
    <lineage>
        <taxon>Eukaryota</taxon>
        <taxon>Viridiplantae</taxon>
        <taxon>Streptophyta</taxon>
        <taxon>Embryophyta</taxon>
        <taxon>Tracheophyta</taxon>
        <taxon>Spermatophyta</taxon>
        <taxon>Magnoliopsida</taxon>
        <taxon>eudicotyledons</taxon>
        <taxon>Gunneridae</taxon>
        <taxon>Pentapetalae</taxon>
        <taxon>rosids</taxon>
        <taxon>fabids</taxon>
        <taxon>Malpighiales</taxon>
        <taxon>Salicaceae</taxon>
        <taxon>Saliceae</taxon>
        <taxon>Salix</taxon>
    </lineage>
</organism>
<dbReference type="SUPFAM" id="SSF51197">
    <property type="entry name" value="Clavaminate synthase-like"/>
    <property type="match status" value="1"/>
</dbReference>
<gene>
    <name evidence="2" type="ORF">DKX38_001545</name>
</gene>
<dbReference type="InterPro" id="IPR044861">
    <property type="entry name" value="IPNS-like_FE2OG_OXY"/>
</dbReference>
<keyword evidence="3" id="KW-1185">Reference proteome</keyword>
<comment type="caution">
    <text evidence="2">The sequence shown here is derived from an EMBL/GenBank/DDBJ whole genome shotgun (WGS) entry which is preliminary data.</text>
</comment>
<evidence type="ECO:0000313" key="3">
    <source>
        <dbReference type="Proteomes" id="UP000326939"/>
    </source>
</evidence>
<dbReference type="AlphaFoldDB" id="A0A5N5P6H6"/>
<dbReference type="EMBL" id="VDCV01000001">
    <property type="protein sequence ID" value="KAB5574351.1"/>
    <property type="molecule type" value="Genomic_DNA"/>
</dbReference>
<dbReference type="Proteomes" id="UP000326939">
    <property type="component" value="Chromosome 1"/>
</dbReference>
<proteinExistence type="predicted"/>